<feature type="signal peptide" evidence="1">
    <location>
        <begin position="1"/>
        <end position="27"/>
    </location>
</feature>
<name>A0ABS5AJI1_9PSEU</name>
<evidence type="ECO:0000313" key="3">
    <source>
        <dbReference type="Proteomes" id="UP001519363"/>
    </source>
</evidence>
<comment type="caution">
    <text evidence="2">The sequence shown here is derived from an EMBL/GenBank/DDBJ whole genome shotgun (WGS) entry which is preliminary data.</text>
</comment>
<reference evidence="2 3" key="1">
    <citation type="submission" date="2021-03" db="EMBL/GenBank/DDBJ databases">
        <title>Sequencing the genomes of 1000 actinobacteria strains.</title>
        <authorList>
            <person name="Klenk H.-P."/>
        </authorList>
    </citation>
    <scope>NUCLEOTIDE SEQUENCE [LARGE SCALE GENOMIC DNA]</scope>
    <source>
        <strain evidence="2 3">DSM 44580</strain>
    </source>
</reference>
<feature type="chain" id="PRO_5045838610" evidence="1">
    <location>
        <begin position="28"/>
        <end position="95"/>
    </location>
</feature>
<proteinExistence type="predicted"/>
<gene>
    <name evidence="2" type="ORF">JOF53_005600</name>
</gene>
<dbReference type="EMBL" id="JAGIOO010000001">
    <property type="protein sequence ID" value="MBP2476728.1"/>
    <property type="molecule type" value="Genomic_DNA"/>
</dbReference>
<keyword evidence="3" id="KW-1185">Reference proteome</keyword>
<keyword evidence="1" id="KW-0732">Signal</keyword>
<evidence type="ECO:0000256" key="1">
    <source>
        <dbReference type="SAM" id="SignalP"/>
    </source>
</evidence>
<accession>A0ABS5AJI1</accession>
<protein>
    <submittedName>
        <fullName evidence="2">Uncharacterized protein</fullName>
    </submittedName>
</protein>
<dbReference type="RefSeq" id="WP_086785718.1">
    <property type="nucleotide sequence ID" value="NZ_JAGIOO010000001.1"/>
</dbReference>
<organism evidence="2 3">
    <name type="scientific">Crossiella equi</name>
    <dbReference type="NCBI Taxonomy" id="130796"/>
    <lineage>
        <taxon>Bacteria</taxon>
        <taxon>Bacillati</taxon>
        <taxon>Actinomycetota</taxon>
        <taxon>Actinomycetes</taxon>
        <taxon>Pseudonocardiales</taxon>
        <taxon>Pseudonocardiaceae</taxon>
        <taxon>Crossiella</taxon>
    </lineage>
</organism>
<evidence type="ECO:0000313" key="2">
    <source>
        <dbReference type="EMBL" id="MBP2476728.1"/>
    </source>
</evidence>
<dbReference type="Proteomes" id="UP001519363">
    <property type="component" value="Unassembled WGS sequence"/>
</dbReference>
<sequence>MGSNVRRGLTAAVLAGAAVLVPATASAAALETRVFDGYSYAAAPKDDAIRTAKLDAEILAGLHGFAREQCVITGQWTKRFGGGLYTAQVALTCTR</sequence>